<keyword evidence="6 8" id="KW-1133">Transmembrane helix</keyword>
<evidence type="ECO:0000256" key="6">
    <source>
        <dbReference type="ARBA" id="ARBA00022989"/>
    </source>
</evidence>
<keyword evidence="4" id="KW-1003">Cell membrane</keyword>
<feature type="transmembrane region" description="Helical" evidence="8">
    <location>
        <begin position="190"/>
        <end position="211"/>
    </location>
</feature>
<dbReference type="GO" id="GO:0043190">
    <property type="term" value="C:ATP-binding cassette (ABC) transporter complex"/>
    <property type="evidence" value="ECO:0007669"/>
    <property type="project" value="InterPro"/>
</dbReference>
<keyword evidence="7 8" id="KW-0472">Membrane</keyword>
<dbReference type="PANTHER" id="PTHR30614">
    <property type="entry name" value="MEMBRANE COMPONENT OF AMINO ACID ABC TRANSPORTER"/>
    <property type="match status" value="1"/>
</dbReference>
<gene>
    <name evidence="10" type="ORF">DD666_04990</name>
</gene>
<keyword evidence="3 8" id="KW-0813">Transport</keyword>
<dbReference type="InterPro" id="IPR000515">
    <property type="entry name" value="MetI-like"/>
</dbReference>
<comment type="caution">
    <text evidence="10">The sequence shown here is derived from an EMBL/GenBank/DDBJ whole genome shotgun (WGS) entry which is preliminary data.</text>
</comment>
<accession>A0A356LCN1</accession>
<dbReference type="InterPro" id="IPR010065">
    <property type="entry name" value="AA_ABC_transptr_permease_3TM"/>
</dbReference>
<dbReference type="PANTHER" id="PTHR30614:SF35">
    <property type="entry name" value="ABC TRANSPORTER PERMEASE PROTEIN"/>
    <property type="match status" value="1"/>
</dbReference>
<dbReference type="PROSITE" id="PS50928">
    <property type="entry name" value="ABC_TM1"/>
    <property type="match status" value="1"/>
</dbReference>
<evidence type="ECO:0000256" key="2">
    <source>
        <dbReference type="ARBA" id="ARBA00010072"/>
    </source>
</evidence>
<evidence type="ECO:0000256" key="1">
    <source>
        <dbReference type="ARBA" id="ARBA00004429"/>
    </source>
</evidence>
<protein>
    <submittedName>
        <fullName evidence="10">ABC transporter permease</fullName>
    </submittedName>
</protein>
<dbReference type="NCBIfam" id="TIGR01726">
    <property type="entry name" value="HEQRo_perm_3TM"/>
    <property type="match status" value="1"/>
</dbReference>
<dbReference type="EMBL" id="DOEK01000008">
    <property type="protein sequence ID" value="HBP28753.1"/>
    <property type="molecule type" value="Genomic_DNA"/>
</dbReference>
<name>A0A356LCN1_9BURK</name>
<reference evidence="10 11" key="1">
    <citation type="journal article" date="2018" name="Nat. Biotechnol.">
        <title>A standardized bacterial taxonomy based on genome phylogeny substantially revises the tree of life.</title>
        <authorList>
            <person name="Parks D.H."/>
            <person name="Chuvochina M."/>
            <person name="Waite D.W."/>
            <person name="Rinke C."/>
            <person name="Skarshewski A."/>
            <person name="Chaumeil P.A."/>
            <person name="Hugenholtz P."/>
        </authorList>
    </citation>
    <scope>NUCLEOTIDE SEQUENCE [LARGE SCALE GENOMIC DNA]</scope>
    <source>
        <strain evidence="10">UBA10707</strain>
    </source>
</reference>
<dbReference type="CDD" id="cd06261">
    <property type="entry name" value="TM_PBP2"/>
    <property type="match status" value="1"/>
</dbReference>
<dbReference type="SUPFAM" id="SSF161098">
    <property type="entry name" value="MetI-like"/>
    <property type="match status" value="1"/>
</dbReference>
<dbReference type="Gene3D" id="1.10.3720.10">
    <property type="entry name" value="MetI-like"/>
    <property type="match status" value="1"/>
</dbReference>
<dbReference type="GO" id="GO:0006865">
    <property type="term" value="P:amino acid transport"/>
    <property type="evidence" value="ECO:0007669"/>
    <property type="project" value="TreeGrafter"/>
</dbReference>
<evidence type="ECO:0000256" key="7">
    <source>
        <dbReference type="ARBA" id="ARBA00023136"/>
    </source>
</evidence>
<organism evidence="10 11">
    <name type="scientific">Advenella kashmirensis</name>
    <dbReference type="NCBI Taxonomy" id="310575"/>
    <lineage>
        <taxon>Bacteria</taxon>
        <taxon>Pseudomonadati</taxon>
        <taxon>Pseudomonadota</taxon>
        <taxon>Betaproteobacteria</taxon>
        <taxon>Burkholderiales</taxon>
        <taxon>Alcaligenaceae</taxon>
    </lineage>
</organism>
<feature type="transmembrane region" description="Helical" evidence="8">
    <location>
        <begin position="20"/>
        <end position="45"/>
    </location>
</feature>
<dbReference type="AlphaFoldDB" id="A0A356LCN1"/>
<dbReference type="InterPro" id="IPR043429">
    <property type="entry name" value="ArtM/GltK/GlnP/TcyL/YhdX-like"/>
</dbReference>
<sequence>MQYDFNFAGLLPYWNTFLEGALLTLELTLASTVFGLTIGIFCSIGSRSRYRWVNRACAVYVETIRNTPFLVQIFIFYFGLSSIGLQIPAAVAAVIAMVINVGAYSSEIIRAGMDAIPKGQIEAAECLGLSRPRIYWHVIMLPAFEKVYPAITSQFILMMLMSSITSQISTEELTAVANNVQSETFLSLESYIVVAALYLLLAVVLRLLFWLAEQLLFRRKRVIAQAQRCSASMGNAAARKRKAVSRKLPAVTIRG</sequence>
<evidence type="ECO:0000259" key="9">
    <source>
        <dbReference type="PROSITE" id="PS50928"/>
    </source>
</evidence>
<comment type="subcellular location">
    <subcellularLocation>
        <location evidence="1">Cell inner membrane</location>
        <topology evidence="1">Multi-pass membrane protein</topology>
    </subcellularLocation>
    <subcellularLocation>
        <location evidence="8">Cell membrane</location>
        <topology evidence="8">Multi-pass membrane protein</topology>
    </subcellularLocation>
</comment>
<feature type="domain" description="ABC transmembrane type-1" evidence="9">
    <location>
        <begin position="21"/>
        <end position="209"/>
    </location>
</feature>
<evidence type="ECO:0000313" key="11">
    <source>
        <dbReference type="Proteomes" id="UP000264036"/>
    </source>
</evidence>
<dbReference type="Pfam" id="PF00528">
    <property type="entry name" value="BPD_transp_1"/>
    <property type="match status" value="1"/>
</dbReference>
<evidence type="ECO:0000256" key="3">
    <source>
        <dbReference type="ARBA" id="ARBA00022448"/>
    </source>
</evidence>
<dbReference type="Proteomes" id="UP000264036">
    <property type="component" value="Unassembled WGS sequence"/>
</dbReference>
<keyword evidence="5 8" id="KW-0812">Transmembrane</keyword>
<evidence type="ECO:0000256" key="5">
    <source>
        <dbReference type="ARBA" id="ARBA00022692"/>
    </source>
</evidence>
<dbReference type="GO" id="GO:0022857">
    <property type="term" value="F:transmembrane transporter activity"/>
    <property type="evidence" value="ECO:0007669"/>
    <property type="project" value="InterPro"/>
</dbReference>
<evidence type="ECO:0000256" key="4">
    <source>
        <dbReference type="ARBA" id="ARBA00022475"/>
    </source>
</evidence>
<evidence type="ECO:0000256" key="8">
    <source>
        <dbReference type="RuleBase" id="RU363032"/>
    </source>
</evidence>
<evidence type="ECO:0000313" key="10">
    <source>
        <dbReference type="EMBL" id="HBP28753.1"/>
    </source>
</evidence>
<dbReference type="InterPro" id="IPR035906">
    <property type="entry name" value="MetI-like_sf"/>
</dbReference>
<proteinExistence type="inferred from homology"/>
<comment type="similarity">
    <text evidence="2">Belongs to the binding-protein-dependent transport system permease family. HisMQ subfamily.</text>
</comment>